<proteinExistence type="predicted"/>
<dbReference type="AlphaFoldDB" id="A0A6C0LK92"/>
<organism evidence="1">
    <name type="scientific">viral metagenome</name>
    <dbReference type="NCBI Taxonomy" id="1070528"/>
    <lineage>
        <taxon>unclassified sequences</taxon>
        <taxon>metagenomes</taxon>
        <taxon>organismal metagenomes</taxon>
    </lineage>
</organism>
<reference evidence="1" key="1">
    <citation type="journal article" date="2020" name="Nature">
        <title>Giant virus diversity and host interactions through global metagenomics.</title>
        <authorList>
            <person name="Schulz F."/>
            <person name="Roux S."/>
            <person name="Paez-Espino D."/>
            <person name="Jungbluth S."/>
            <person name="Walsh D.A."/>
            <person name="Denef V.J."/>
            <person name="McMahon K.D."/>
            <person name="Konstantinidis K.T."/>
            <person name="Eloe-Fadrosh E.A."/>
            <person name="Kyrpides N.C."/>
            <person name="Woyke T."/>
        </authorList>
    </citation>
    <scope>NUCLEOTIDE SEQUENCE</scope>
    <source>
        <strain evidence="1">GVMAG-M-3300027810-10</strain>
    </source>
</reference>
<dbReference type="EMBL" id="MN740500">
    <property type="protein sequence ID" value="QHU29964.1"/>
    <property type="molecule type" value="Genomic_DNA"/>
</dbReference>
<protein>
    <recommendedName>
        <fullName evidence="2">Glycosyltransferase</fullName>
    </recommendedName>
</protein>
<evidence type="ECO:0000313" key="1">
    <source>
        <dbReference type="EMBL" id="QHU29964.1"/>
    </source>
</evidence>
<evidence type="ECO:0008006" key="2">
    <source>
        <dbReference type="Google" id="ProtNLM"/>
    </source>
</evidence>
<sequence length="340" mass="39764">MKVGFYERQLCERGTTVAIFDYAYFNEKILGNESVIFYLNNPPQEPNGEDVKKKFEKNFKIYGIDKSEDIDEIVKKEDIDILYQLSLGGNSHIHSKFCKNVIHCVLECNNVAKHFSKMATISKDVFKWKSDTPIVPHMINLPKHHDNMRKELNIPEDAVVFGRYGGETEFNISYVHHHVIVVAREHPEIFFLFVNTKNFLPDRLKDSYNNIIFLPRIPDEHPQYKKVKFINTCDAMLWGRQCGEAFGIALGEFNIFNKPIICSLTRRHNAHIRILGEKGIYYPNCYGDKELDKQLPIPPKSLPEILINFNRNEVQKQDWNAYQKFTPEVVMKIFEDVFLK</sequence>
<dbReference type="SUPFAM" id="SSF53756">
    <property type="entry name" value="UDP-Glycosyltransferase/glycogen phosphorylase"/>
    <property type="match status" value="1"/>
</dbReference>
<accession>A0A6C0LK92</accession>
<name>A0A6C0LK92_9ZZZZ</name>